<dbReference type="EMBL" id="CP001792">
    <property type="protein sequence ID" value="ACX76058.1"/>
    <property type="molecule type" value="Genomic_DNA"/>
</dbReference>
<dbReference type="Pfam" id="PF09603">
    <property type="entry name" value="Fib_succ_major"/>
    <property type="match status" value="2"/>
</dbReference>
<accession>C9RLP3</accession>
<keyword evidence="6" id="KW-1185">Reference proteome</keyword>
<dbReference type="Proteomes" id="UP000000517">
    <property type="component" value="Chromosome"/>
</dbReference>
<feature type="compositionally biased region" description="Low complexity" evidence="1">
    <location>
        <begin position="380"/>
        <end position="390"/>
    </location>
</feature>
<dbReference type="PATRIC" id="fig|59374.8.peg.2902"/>
<feature type="domain" description="Fibrobacter succinogenes major paralogous" evidence="2">
    <location>
        <begin position="91"/>
        <end position="246"/>
    </location>
</feature>
<feature type="domain" description="Fibrobacter succinogenes major paralogous" evidence="2">
    <location>
        <begin position="410"/>
        <end position="487"/>
    </location>
</feature>
<protein>
    <submittedName>
        <fullName evidence="4">Conserved domain protein</fullName>
    </submittedName>
</protein>
<dbReference type="AlphaFoldDB" id="C9RLP3"/>
<reference evidence="4" key="3">
    <citation type="submission" date="2010-08" db="EMBL/GenBank/DDBJ databases">
        <authorList>
            <person name="Durkin A.S."/>
            <person name="Nelson K.E."/>
            <person name="Morrison M."/>
            <person name="Forsberg C.W."/>
            <person name="Wilson D.B."/>
            <person name="Russell J.B."/>
            <person name="Cann I.K.O."/>
            <person name="Mackie R.I."/>
            <person name="White B.A."/>
        </authorList>
    </citation>
    <scope>NUCLEOTIDE SEQUENCE</scope>
    <source>
        <strain evidence="4">S85</strain>
    </source>
</reference>
<dbReference type="STRING" id="59374.FSU_3038"/>
<dbReference type="NCBIfam" id="TIGR02145">
    <property type="entry name" value="Fib_succ_major"/>
    <property type="match status" value="2"/>
</dbReference>
<dbReference type="eggNOG" id="COG4704">
    <property type="taxonomic scope" value="Bacteria"/>
</dbReference>
<feature type="region of interest" description="Disordered" evidence="1">
    <location>
        <begin position="32"/>
        <end position="72"/>
    </location>
</feature>
<dbReference type="InterPro" id="IPR011871">
    <property type="entry name" value="Fib_succ_major"/>
</dbReference>
<dbReference type="KEGG" id="fsu:Fisuc_2472"/>
<feature type="region of interest" description="Disordered" evidence="1">
    <location>
        <begin position="379"/>
        <end position="401"/>
    </location>
</feature>
<evidence type="ECO:0000256" key="1">
    <source>
        <dbReference type="SAM" id="MobiDB-lite"/>
    </source>
</evidence>
<dbReference type="OrthoDB" id="9805760at2"/>
<name>C9RLP3_FIBSS</name>
<gene>
    <name evidence="3" type="ordered locus">Fisuc_2472</name>
    <name evidence="4" type="ordered locus">FSU_3038</name>
</gene>
<evidence type="ECO:0000313" key="5">
    <source>
        <dbReference type="Proteomes" id="UP000000517"/>
    </source>
</evidence>
<feature type="compositionally biased region" description="Low complexity" evidence="1">
    <location>
        <begin position="42"/>
        <end position="72"/>
    </location>
</feature>
<dbReference type="HOGENOM" id="CLU_557532_0_0_0"/>
<evidence type="ECO:0000259" key="2">
    <source>
        <dbReference type="Pfam" id="PF09603"/>
    </source>
</evidence>
<reference evidence="3 6" key="1">
    <citation type="submission" date="2009-10" db="EMBL/GenBank/DDBJ databases">
        <title>Complete sequence of Fibrobacter succinogenes subsp. succinogenes S85.</title>
        <authorList>
            <consortium name="US DOE Joint Genome Institute"/>
            <person name="Lucas S."/>
            <person name="Copeland A."/>
            <person name="Lapidus A."/>
            <person name="Glavina del Rio T."/>
            <person name="Tice H."/>
            <person name="Bruce D."/>
            <person name="Goodwin L."/>
            <person name="Pitluck S."/>
            <person name="Chertkov O."/>
            <person name="Detter J.C."/>
            <person name="Han C."/>
            <person name="Tapia R."/>
            <person name="Larimer F."/>
            <person name="Land M."/>
            <person name="Hauser L."/>
            <person name="Kyrpides N."/>
            <person name="Mikhailova N."/>
            <person name="Weimer P.J."/>
            <person name="Stevenson D.M."/>
            <person name="Boyum J."/>
            <person name="Brumm P.I."/>
            <person name="Mead D."/>
        </authorList>
    </citation>
    <scope>NUCLEOTIDE SEQUENCE [LARGE SCALE GENOMIC DNA]</scope>
    <source>
        <strain evidence="6">ATCC 19169 / S85</strain>
        <strain evidence="3">S85</strain>
    </source>
</reference>
<evidence type="ECO:0000313" key="6">
    <source>
        <dbReference type="Proteomes" id="UP000001497"/>
    </source>
</evidence>
<dbReference type="EMBL" id="CP002158">
    <property type="protein sequence ID" value="ADL26938.1"/>
    <property type="molecule type" value="Genomic_DNA"/>
</dbReference>
<dbReference type="KEGG" id="fsc:FSU_3038"/>
<evidence type="ECO:0000313" key="3">
    <source>
        <dbReference type="EMBL" id="ACX76058.1"/>
    </source>
</evidence>
<dbReference type="Proteomes" id="UP000001497">
    <property type="component" value="Chromosome"/>
</dbReference>
<proteinExistence type="predicted"/>
<organism evidence="4 5">
    <name type="scientific">Fibrobacter succinogenes (strain ATCC 19169 / S85)</name>
    <dbReference type="NCBI Taxonomy" id="59374"/>
    <lineage>
        <taxon>Bacteria</taxon>
        <taxon>Pseudomonadati</taxon>
        <taxon>Fibrobacterota</taxon>
        <taxon>Fibrobacteria</taxon>
        <taxon>Fibrobacterales</taxon>
        <taxon>Fibrobacteraceae</taxon>
        <taxon>Fibrobacter</taxon>
    </lineage>
</organism>
<sequence>MRVNYMFWILLVGILHSSCTDYVAQVEDKIEEQEQNSTVDQSSSSGGAYSSSSSVVKSSDSVSRSSESSSGINSFEGILTDSRDGQIYKTVKIGDQIWMAENLNYETADSYCYKDSTSNCSKYGRLYIWAAAKSVCPADWHLPSETEWETLFNSVGGQLTAGKVLKSKSDWAGNGDGSDSFSFSSLPAGYRNSDGYYRNEGNLTYFWSSTDYDSDNAYDVYLFYGYDFASLNYHNKVFWYSVRCLKDDKSEQTQKSSSSAKSSSSSVAKSSSSVKASSSSKVVGTCGPDNFTVNEEYQISWKFTRNGSLSATELLSASFYWTFEGGTPDSASVLGIGGLSQKVTYATTGDYGASLVIDVAGDTYRVTCSPVHVPIQTVESSPSVKSSSSSENVAMGSMTDSRDGQKYKTVKIGTQTWMAENLNYETENSYCYNDTASYCDKYGRLYEWSAAMDSAGTWSMNGKGCGYNKTCSPTYPVRGVCPQGWRLLT</sequence>
<evidence type="ECO:0000313" key="4">
    <source>
        <dbReference type="EMBL" id="ADL26938.1"/>
    </source>
</evidence>
<reference evidence="5" key="2">
    <citation type="submission" date="2010-08" db="EMBL/GenBank/DDBJ databases">
        <title>Complete sequence of Fibrobacter succinogenes subsp. succinogenes S85.</title>
        <authorList>
            <person name="Durkin A.S."/>
            <person name="Nelson K.E."/>
            <person name="Morrison M."/>
            <person name="Forsberg C.W."/>
            <person name="Wilson D.B."/>
            <person name="Russell J.B."/>
            <person name="Cann I.K.O."/>
            <person name="Mackie R.I."/>
            <person name="White B.A."/>
        </authorList>
    </citation>
    <scope>NUCLEOTIDE SEQUENCE [LARGE SCALE GENOMIC DNA]</scope>
    <source>
        <strain evidence="5">ATCC 19169 / S85</strain>
    </source>
</reference>